<dbReference type="InterPro" id="IPR010982">
    <property type="entry name" value="Lambda_DNA-bd_dom_sf"/>
</dbReference>
<dbReference type="Gene3D" id="1.10.260.40">
    <property type="entry name" value="lambda repressor-like DNA-binding domains"/>
    <property type="match status" value="1"/>
</dbReference>
<proteinExistence type="predicted"/>
<dbReference type="Proteomes" id="UP000189966">
    <property type="component" value="Unassembled WGS sequence"/>
</dbReference>
<dbReference type="GO" id="GO:0003677">
    <property type="term" value="F:DNA binding"/>
    <property type="evidence" value="ECO:0007669"/>
    <property type="project" value="InterPro"/>
</dbReference>
<dbReference type="InterPro" id="IPR001387">
    <property type="entry name" value="Cro/C1-type_HTH"/>
</dbReference>
<dbReference type="Pfam" id="PF13560">
    <property type="entry name" value="HTH_31"/>
    <property type="match status" value="1"/>
</dbReference>
<dbReference type="RefSeq" id="WP_080159304.1">
    <property type="nucleotide sequence ID" value="NZ_FUZI01000018.1"/>
</dbReference>
<dbReference type="SMART" id="SM00530">
    <property type="entry name" value="HTH_XRE"/>
    <property type="match status" value="1"/>
</dbReference>
<protein>
    <submittedName>
        <fullName evidence="2">Helix-turn-helix domain protein</fullName>
    </submittedName>
</protein>
<name>A0A1T5I672_9GAMM</name>
<feature type="domain" description="HTH cro/C1-type" evidence="1">
    <location>
        <begin position="19"/>
        <end position="73"/>
    </location>
</feature>
<evidence type="ECO:0000259" key="1">
    <source>
        <dbReference type="PROSITE" id="PS50943"/>
    </source>
</evidence>
<evidence type="ECO:0000313" key="2">
    <source>
        <dbReference type="EMBL" id="SKC34433.1"/>
    </source>
</evidence>
<accession>A0A1T5I672</accession>
<sequence length="170" mass="19395">MNLNDNKVTSFSSITLLLLKELRLERNVHQAQVAEICGKTPSAWTKIETGKNPLTMEIFFRVCTALSVAPSAVLATMERYAALMSQNGWGVLSQQLSFEEDLLLQEAQNYYLTPGFRNRIQPQSWNFNISVLNGPIYNLDGTINVVDVFRYTLDEQFQIQQKEFKPTHGF</sequence>
<evidence type="ECO:0000313" key="3">
    <source>
        <dbReference type="Proteomes" id="UP000189966"/>
    </source>
</evidence>
<dbReference type="SUPFAM" id="SSF47413">
    <property type="entry name" value="lambda repressor-like DNA-binding domains"/>
    <property type="match status" value="1"/>
</dbReference>
<reference evidence="2 3" key="1">
    <citation type="submission" date="2017-02" db="EMBL/GenBank/DDBJ databases">
        <authorList>
            <person name="Peterson S.W."/>
        </authorList>
    </citation>
    <scope>NUCLEOTIDE SEQUENCE [LARGE SCALE GENOMIC DNA]</scope>
    <source>
        <strain evidence="3">type strain: NCCB 100098</strain>
    </source>
</reference>
<dbReference type="OrthoDB" id="9133643at2"/>
<dbReference type="CDD" id="cd00093">
    <property type="entry name" value="HTH_XRE"/>
    <property type="match status" value="1"/>
</dbReference>
<dbReference type="AlphaFoldDB" id="A0A1T5I672"/>
<gene>
    <name evidence="2" type="ORF">CZ809_04053</name>
</gene>
<dbReference type="EMBL" id="FUZI01000018">
    <property type="protein sequence ID" value="SKC34433.1"/>
    <property type="molecule type" value="Genomic_DNA"/>
</dbReference>
<organism evidence="2 3">
    <name type="scientific">Photobacterium piscicola</name>
    <dbReference type="NCBI Taxonomy" id="1378299"/>
    <lineage>
        <taxon>Bacteria</taxon>
        <taxon>Pseudomonadati</taxon>
        <taxon>Pseudomonadota</taxon>
        <taxon>Gammaproteobacteria</taxon>
        <taxon>Vibrionales</taxon>
        <taxon>Vibrionaceae</taxon>
        <taxon>Photobacterium</taxon>
    </lineage>
</organism>
<dbReference type="PROSITE" id="PS50943">
    <property type="entry name" value="HTH_CROC1"/>
    <property type="match status" value="1"/>
</dbReference>